<dbReference type="InterPro" id="IPR050583">
    <property type="entry name" value="Mycobacterial_A85_antigen"/>
</dbReference>
<dbReference type="STRING" id="426701.SAMN04488098_10336"/>
<dbReference type="PANTHER" id="PTHR48098">
    <property type="entry name" value="ENTEROCHELIN ESTERASE-RELATED"/>
    <property type="match status" value="1"/>
</dbReference>
<proteinExistence type="predicted"/>
<dbReference type="RefSeq" id="WP_091267576.1">
    <property type="nucleotide sequence ID" value="NZ_FNFK01000033.1"/>
</dbReference>
<reference evidence="2" key="1">
    <citation type="submission" date="2016-10" db="EMBL/GenBank/DDBJ databases">
        <authorList>
            <person name="Varghese N."/>
            <person name="Submissions S."/>
        </authorList>
    </citation>
    <scope>NUCLEOTIDE SEQUENCE [LARGE SCALE GENOMIC DNA]</scope>
    <source>
        <strain evidence="2">DSM 19181</strain>
    </source>
</reference>
<protein>
    <submittedName>
        <fullName evidence="1">S-formylglutathione hydrolase FrmB</fullName>
    </submittedName>
</protein>
<dbReference type="SUPFAM" id="SSF53474">
    <property type="entry name" value="alpha/beta-Hydrolases"/>
    <property type="match status" value="1"/>
</dbReference>
<evidence type="ECO:0000313" key="1">
    <source>
        <dbReference type="EMBL" id="SDK47682.1"/>
    </source>
</evidence>
<accession>A0A1G9C7R2</accession>
<dbReference type="Gene3D" id="3.40.50.1820">
    <property type="entry name" value="alpha/beta hydrolase"/>
    <property type="match status" value="1"/>
</dbReference>
<dbReference type="GO" id="GO:0016747">
    <property type="term" value="F:acyltransferase activity, transferring groups other than amino-acyl groups"/>
    <property type="evidence" value="ECO:0007669"/>
    <property type="project" value="TreeGrafter"/>
</dbReference>
<dbReference type="Pfam" id="PF00756">
    <property type="entry name" value="Esterase"/>
    <property type="match status" value="1"/>
</dbReference>
<dbReference type="PANTHER" id="PTHR48098:SF1">
    <property type="entry name" value="DIACYLGLYCEROL ACYLTRANSFERASE_MYCOLYLTRANSFERASE AG85A"/>
    <property type="match status" value="1"/>
</dbReference>
<dbReference type="InterPro" id="IPR029058">
    <property type="entry name" value="AB_hydrolase_fold"/>
</dbReference>
<dbReference type="OrthoDB" id="9803578at2"/>
<organism evidence="1 2">
    <name type="scientific">Alkalibacterium thalassium</name>
    <dbReference type="NCBI Taxonomy" id="426701"/>
    <lineage>
        <taxon>Bacteria</taxon>
        <taxon>Bacillati</taxon>
        <taxon>Bacillota</taxon>
        <taxon>Bacilli</taxon>
        <taxon>Lactobacillales</taxon>
        <taxon>Carnobacteriaceae</taxon>
        <taxon>Alkalibacterium</taxon>
    </lineage>
</organism>
<gene>
    <name evidence="1" type="ORF">SAMN04488098_10336</name>
</gene>
<keyword evidence="1" id="KW-0378">Hydrolase</keyword>
<dbReference type="EMBL" id="FNFK01000033">
    <property type="protein sequence ID" value="SDK47682.1"/>
    <property type="molecule type" value="Genomic_DNA"/>
</dbReference>
<keyword evidence="2" id="KW-1185">Reference proteome</keyword>
<dbReference type="AlphaFoldDB" id="A0A1G9C7R2"/>
<dbReference type="GO" id="GO:0016787">
    <property type="term" value="F:hydrolase activity"/>
    <property type="evidence" value="ECO:0007669"/>
    <property type="project" value="UniProtKB-KW"/>
</dbReference>
<sequence length="259" mass="29707">MATLNVTFQSRELMRKVSFSAVIPSSTKSLYDPEPIEETSGSLKTLYLLHGWDGNHEDWIQNTRIVKWATEYNIAVIMPSGENSFYVDHPSEDNYGKFIGEELIRETRRLFPLSEKREDTFIGGLSMGGYGALRNGLAYPETFSKIAAFSSRVLKADEPLHDLSTTDRLNSKLQSIIGSNSYKDLKPEMDIYKLVLGQPRPELYIACGTEDFIYEDSQALHRYLNENEIDHIYKTSAGGHEWGFWDHYIEQAVQWMVEE</sequence>
<evidence type="ECO:0000313" key="2">
    <source>
        <dbReference type="Proteomes" id="UP000199433"/>
    </source>
</evidence>
<dbReference type="InterPro" id="IPR000801">
    <property type="entry name" value="Esterase-like"/>
</dbReference>
<dbReference type="Proteomes" id="UP000199433">
    <property type="component" value="Unassembled WGS sequence"/>
</dbReference>
<name>A0A1G9C7R2_9LACT</name>